<keyword evidence="8 12" id="KW-0812">Transmembrane</keyword>
<keyword evidence="9 12" id="KW-0201">Cytochrome c-type biogenesis</keyword>
<dbReference type="InterPro" id="IPR007078">
    <property type="entry name" value="Haem_export_protD_CcmD"/>
</dbReference>
<evidence type="ECO:0000313" key="14">
    <source>
        <dbReference type="Proteomes" id="UP000288405"/>
    </source>
</evidence>
<dbReference type="InterPro" id="IPR052075">
    <property type="entry name" value="Heme_exporter_D"/>
</dbReference>
<dbReference type="AlphaFoldDB" id="A0A432WG64"/>
<keyword evidence="11 12" id="KW-0472">Membrane</keyword>
<evidence type="ECO:0000313" key="13">
    <source>
        <dbReference type="EMBL" id="RUO32816.1"/>
    </source>
</evidence>
<evidence type="ECO:0000256" key="8">
    <source>
        <dbReference type="ARBA" id="ARBA00022692"/>
    </source>
</evidence>
<evidence type="ECO:0000256" key="12">
    <source>
        <dbReference type="RuleBase" id="RU363101"/>
    </source>
</evidence>
<accession>A0A432WG64</accession>
<dbReference type="NCBIfam" id="TIGR03141">
    <property type="entry name" value="cytochro_ccmD"/>
    <property type="match status" value="1"/>
</dbReference>
<dbReference type="RefSeq" id="WP_126776944.1">
    <property type="nucleotide sequence ID" value="NZ_PIPM01000006.1"/>
</dbReference>
<dbReference type="OrthoDB" id="9815607at2"/>
<dbReference type="GO" id="GO:0005886">
    <property type="term" value="C:plasma membrane"/>
    <property type="evidence" value="ECO:0007669"/>
    <property type="project" value="UniProtKB-SubCell"/>
</dbReference>
<comment type="caution">
    <text evidence="13">The sequence shown here is derived from an EMBL/GenBank/DDBJ whole genome shotgun (WGS) entry which is preliminary data.</text>
</comment>
<keyword evidence="6 12" id="KW-1003">Cell membrane</keyword>
<comment type="similarity">
    <text evidence="3 12">Belongs to the CcmD/CycX/HelD family.</text>
</comment>
<dbReference type="PANTHER" id="PTHR37531">
    <property type="entry name" value="HEME EXPORTER PROTEIN D"/>
    <property type="match status" value="1"/>
</dbReference>
<evidence type="ECO:0000256" key="3">
    <source>
        <dbReference type="ARBA" id="ARBA00008741"/>
    </source>
</evidence>
<dbReference type="GO" id="GO:0015886">
    <property type="term" value="P:heme transport"/>
    <property type="evidence" value="ECO:0007669"/>
    <property type="project" value="InterPro"/>
</dbReference>
<keyword evidence="10 12" id="KW-1133">Transmembrane helix</keyword>
<dbReference type="PANTHER" id="PTHR37531:SF1">
    <property type="entry name" value="HEME EXPORTER PROTEIN D"/>
    <property type="match status" value="1"/>
</dbReference>
<reference evidence="13 14" key="1">
    <citation type="journal article" date="2011" name="Front. Microbiol.">
        <title>Genomic signatures of strain selection and enhancement in Bacillus atrophaeus var. globigii, a historical biowarfare simulant.</title>
        <authorList>
            <person name="Gibbons H.S."/>
            <person name="Broomall S.M."/>
            <person name="McNew L.A."/>
            <person name="Daligault H."/>
            <person name="Chapman C."/>
            <person name="Bruce D."/>
            <person name="Karavis M."/>
            <person name="Krepps M."/>
            <person name="McGregor P.A."/>
            <person name="Hong C."/>
            <person name="Park K.H."/>
            <person name="Akmal A."/>
            <person name="Feldman A."/>
            <person name="Lin J.S."/>
            <person name="Chang W.E."/>
            <person name="Higgs B.W."/>
            <person name="Demirev P."/>
            <person name="Lindquist J."/>
            <person name="Liem A."/>
            <person name="Fochler E."/>
            <person name="Read T.D."/>
            <person name="Tapia R."/>
            <person name="Johnson S."/>
            <person name="Bishop-Lilly K.A."/>
            <person name="Detter C."/>
            <person name="Han C."/>
            <person name="Sozhamannan S."/>
            <person name="Rosenzweig C.N."/>
            <person name="Skowronski E.W."/>
        </authorList>
    </citation>
    <scope>NUCLEOTIDE SEQUENCE [LARGE SCALE GENOMIC DNA]</scope>
    <source>
        <strain evidence="13 14">GYP-17</strain>
    </source>
</reference>
<evidence type="ECO:0000256" key="6">
    <source>
        <dbReference type="ARBA" id="ARBA00022475"/>
    </source>
</evidence>
<dbReference type="GO" id="GO:0017004">
    <property type="term" value="P:cytochrome complex assembly"/>
    <property type="evidence" value="ECO:0007669"/>
    <property type="project" value="UniProtKB-KW"/>
</dbReference>
<feature type="transmembrane region" description="Helical" evidence="12">
    <location>
        <begin position="6"/>
        <end position="35"/>
    </location>
</feature>
<evidence type="ECO:0000256" key="7">
    <source>
        <dbReference type="ARBA" id="ARBA00022519"/>
    </source>
</evidence>
<evidence type="ECO:0000256" key="5">
    <source>
        <dbReference type="ARBA" id="ARBA00022448"/>
    </source>
</evidence>
<evidence type="ECO:0000256" key="11">
    <source>
        <dbReference type="ARBA" id="ARBA00023136"/>
    </source>
</evidence>
<protein>
    <recommendedName>
        <fullName evidence="4 12">Heme exporter protein D</fullName>
    </recommendedName>
</protein>
<evidence type="ECO:0000256" key="2">
    <source>
        <dbReference type="ARBA" id="ARBA00004377"/>
    </source>
</evidence>
<comment type="function">
    <text evidence="1 12">Required for the export of heme to the periplasm for the biogenesis of c-type cytochromes.</text>
</comment>
<evidence type="ECO:0000256" key="4">
    <source>
        <dbReference type="ARBA" id="ARBA00016461"/>
    </source>
</evidence>
<keyword evidence="14" id="KW-1185">Reference proteome</keyword>
<dbReference type="Proteomes" id="UP000288405">
    <property type="component" value="Unassembled WGS sequence"/>
</dbReference>
<dbReference type="Pfam" id="PF04995">
    <property type="entry name" value="CcmD"/>
    <property type="match status" value="1"/>
</dbReference>
<name>A0A432WG64_9GAMM</name>
<keyword evidence="5 12" id="KW-0813">Transport</keyword>
<gene>
    <name evidence="13" type="primary">ccmD</name>
    <name evidence="13" type="ORF">CWE11_07215</name>
</gene>
<keyword evidence="7 12" id="KW-0997">Cell inner membrane</keyword>
<evidence type="ECO:0000256" key="1">
    <source>
        <dbReference type="ARBA" id="ARBA00002442"/>
    </source>
</evidence>
<evidence type="ECO:0000256" key="9">
    <source>
        <dbReference type="ARBA" id="ARBA00022748"/>
    </source>
</evidence>
<evidence type="ECO:0000256" key="10">
    <source>
        <dbReference type="ARBA" id="ARBA00022989"/>
    </source>
</evidence>
<proteinExistence type="inferred from homology"/>
<dbReference type="GO" id="GO:1903607">
    <property type="term" value="P:cytochrome c biosynthetic process"/>
    <property type="evidence" value="ECO:0007669"/>
    <property type="project" value="TreeGrafter"/>
</dbReference>
<organism evidence="13 14">
    <name type="scientific">Aliidiomarina sanyensis</name>
    <dbReference type="NCBI Taxonomy" id="1249555"/>
    <lineage>
        <taxon>Bacteria</taxon>
        <taxon>Pseudomonadati</taxon>
        <taxon>Pseudomonadota</taxon>
        <taxon>Gammaproteobacteria</taxon>
        <taxon>Alteromonadales</taxon>
        <taxon>Idiomarinaceae</taxon>
        <taxon>Aliidiomarina</taxon>
    </lineage>
</organism>
<dbReference type="EMBL" id="PIPM01000006">
    <property type="protein sequence ID" value="RUO32816.1"/>
    <property type="molecule type" value="Genomic_DNA"/>
</dbReference>
<sequence length="67" mass="7855">MQFDSWSAFIAMGGYGVYVWSAFFVTFLCFGILALEAVWRRNKIREEAQRQQARSERIQKAKRESST</sequence>
<comment type="subcellular location">
    <subcellularLocation>
        <location evidence="2 12">Cell inner membrane</location>
        <topology evidence="2 12">Single-pass membrane protein</topology>
    </subcellularLocation>
</comment>